<organism evidence="1">
    <name type="scientific">Zea mays</name>
    <name type="common">Maize</name>
    <dbReference type="NCBI Taxonomy" id="4577"/>
    <lineage>
        <taxon>Eukaryota</taxon>
        <taxon>Viridiplantae</taxon>
        <taxon>Streptophyta</taxon>
        <taxon>Embryophyta</taxon>
        <taxon>Tracheophyta</taxon>
        <taxon>Spermatophyta</taxon>
        <taxon>Magnoliopsida</taxon>
        <taxon>Liliopsida</taxon>
        <taxon>Poales</taxon>
        <taxon>Poaceae</taxon>
        <taxon>PACMAD clade</taxon>
        <taxon>Panicoideae</taxon>
        <taxon>Andropogonodae</taxon>
        <taxon>Andropogoneae</taxon>
        <taxon>Tripsacinae</taxon>
        <taxon>Zea</taxon>
    </lineage>
</organism>
<comment type="caution">
    <text evidence="1">The sequence shown here is derived from an EMBL/GenBank/DDBJ whole genome shotgun (WGS) entry which is preliminary data.</text>
</comment>
<reference evidence="1" key="1">
    <citation type="journal article" date="2018" name="Nat. Genet.">
        <title>Extensive intraspecific gene order and gene structural variations between Mo17 and other maize genomes.</title>
        <authorList>
            <person name="Sun S."/>
            <person name="Zhou Y."/>
            <person name="Chen J."/>
            <person name="Shi J."/>
            <person name="Zhao H."/>
            <person name="Zhao H."/>
            <person name="Song W."/>
            <person name="Zhang M."/>
            <person name="Cui Y."/>
            <person name="Dong X."/>
            <person name="Liu H."/>
            <person name="Ma X."/>
            <person name="Jiao Y."/>
            <person name="Wang B."/>
            <person name="Wei X."/>
            <person name="Stein J.C."/>
            <person name="Glaubitz J.C."/>
            <person name="Lu F."/>
            <person name="Yu G."/>
            <person name="Liang C."/>
            <person name="Fengler K."/>
            <person name="Li B."/>
            <person name="Rafalski A."/>
            <person name="Schnable P.S."/>
            <person name="Ware D.H."/>
            <person name="Buckler E.S."/>
            <person name="Lai J."/>
        </authorList>
    </citation>
    <scope>NUCLEOTIDE SEQUENCE [LARGE SCALE GENOMIC DNA]</scope>
    <source>
        <tissue evidence="1">Seedling</tissue>
    </source>
</reference>
<protein>
    <submittedName>
        <fullName evidence="1">Uncharacterized protein</fullName>
    </submittedName>
</protein>
<evidence type="ECO:0000313" key="1">
    <source>
        <dbReference type="EMBL" id="PWZ13271.1"/>
    </source>
</evidence>
<name>A0A3L6E054_MAIZE</name>
<dbReference type="EMBL" id="NCVQ01000008">
    <property type="protein sequence ID" value="PWZ13271.1"/>
    <property type="molecule type" value="Genomic_DNA"/>
</dbReference>
<dbReference type="AlphaFoldDB" id="A0A3L6E054"/>
<dbReference type="Proteomes" id="UP000251960">
    <property type="component" value="Chromosome 7"/>
</dbReference>
<proteinExistence type="predicted"/>
<gene>
    <name evidence="1" type="ORF">Zm00014a_000420</name>
</gene>
<sequence>MGQEGADVDDFFWRRLRWQAGSNSSSSGTGSCSSSEGAVLAGCLQLLLDSRDGAGIFFMVRGSNNSGGDLGRTRVLLLIHSLREDWNSFQDYGSFREFPSLLFPGRDR</sequence>
<accession>A0A3L6E054</accession>